<feature type="region of interest" description="Disordered" evidence="3">
    <location>
        <begin position="258"/>
        <end position="279"/>
    </location>
</feature>
<dbReference type="AlphaFoldDB" id="A0A8H7PV48"/>
<accession>A0A8H7PV48</accession>
<evidence type="ECO:0000256" key="1">
    <source>
        <dbReference type="ARBA" id="ARBA00022741"/>
    </source>
</evidence>
<feature type="transmembrane region" description="Helical" evidence="4">
    <location>
        <begin position="488"/>
        <end position="512"/>
    </location>
</feature>
<feature type="transmembrane region" description="Helical" evidence="4">
    <location>
        <begin position="680"/>
        <end position="698"/>
    </location>
</feature>
<dbReference type="OrthoDB" id="4021778at2759"/>
<evidence type="ECO:0000256" key="2">
    <source>
        <dbReference type="ARBA" id="ARBA00022840"/>
    </source>
</evidence>
<keyword evidence="4" id="KW-0812">Transmembrane</keyword>
<sequence length="778" mass="87600">MQQDEIAVKDLAIQVDNLTFGYGGPDILRDLTLRLPRGSRCLLVGANGAGKTTLLRILAGKRMTPGVVKILGLNAFVDAPKGVTYLGTEWAGNPTVRSDLRVDYLIKTVGGDRWPDRRDKLIEVLDVDVTWRMHQVSDGQRRRVQLVMGLLAPWDILLLDEVTVDLDVLVRSDFLNYLQEETAARNSTILYATHIFDGLGEWPTHIAHMADGTVMSLNNTDNYPEFDAFKTRHKQENRVDSPLMALCLSLLRQDKQRQLAGNPSGDKRQIDSWTGQPHTKWDDLSEDMKSYGDKYSNGKRPATHHKTNAAFQTLLNHIKYNTDKLSPETRRTLLILLRAFALGWSVSGLPALLGVIIKALVVSVKMKAFPNIQKLLANILRKLYHSIARNGLPWLFCGALGGHRLVEPLLKKLMKDGQKENAAATAKDQKRLVISSMIASALTLFSVHRLFPRTGTLDITLFAAVRAGDVFAHRFGESDYAKKKIPTWMLYNGDVIVFVLACTEIMFSWFFASARLPRSYNNWISRMAAMDHRLLEALRMIRTGDFVYGNYTEKSSILIKYCEDIGLPISYGDPRTGRIHCDIVHDGFPGGCEGNALRRFARGFSQAFMIYLPVHLLPPLLFRRQKTLENPIDSGIHILKAAMRSSTFLATFIALTWYGVCLTRTRVGHQLFNINQAKLDNTLAPLVGCMMCGFSLLIENKHRRGEMALYVAPRAIYSLMERVLGSHRRGRPWEKKVAEASEIVIFAGAVSTVLEAMYRRDDMVRSSVKGLMKWVQVL</sequence>
<feature type="transmembrane region" description="Helical" evidence="4">
    <location>
        <begin position="333"/>
        <end position="357"/>
    </location>
</feature>
<dbReference type="GO" id="GO:0005524">
    <property type="term" value="F:ATP binding"/>
    <property type="evidence" value="ECO:0007669"/>
    <property type="project" value="UniProtKB-KW"/>
</dbReference>
<dbReference type="GO" id="GO:0016887">
    <property type="term" value="F:ATP hydrolysis activity"/>
    <property type="evidence" value="ECO:0007669"/>
    <property type="project" value="InterPro"/>
</dbReference>
<feature type="domain" description="ABC transporter" evidence="5">
    <location>
        <begin position="13"/>
        <end position="236"/>
    </location>
</feature>
<name>A0A8H7PV48_MORIS</name>
<keyword evidence="2" id="KW-0067">ATP-binding</keyword>
<dbReference type="InterPro" id="IPR026749">
    <property type="entry name" value="Tmem135"/>
</dbReference>
<dbReference type="SMART" id="SM00382">
    <property type="entry name" value="AAA"/>
    <property type="match status" value="1"/>
</dbReference>
<organism evidence="6 7">
    <name type="scientific">Mortierella isabellina</name>
    <name type="common">Filamentous fungus</name>
    <name type="synonym">Umbelopsis isabellina</name>
    <dbReference type="NCBI Taxonomy" id="91625"/>
    <lineage>
        <taxon>Eukaryota</taxon>
        <taxon>Fungi</taxon>
        <taxon>Fungi incertae sedis</taxon>
        <taxon>Mucoromycota</taxon>
        <taxon>Mucoromycotina</taxon>
        <taxon>Umbelopsidomycetes</taxon>
        <taxon>Umbelopsidales</taxon>
        <taxon>Umbelopsidaceae</taxon>
        <taxon>Umbelopsis</taxon>
    </lineage>
</organism>
<evidence type="ECO:0000313" key="7">
    <source>
        <dbReference type="Proteomes" id="UP000654370"/>
    </source>
</evidence>
<dbReference type="InterPro" id="IPR003593">
    <property type="entry name" value="AAA+_ATPase"/>
</dbReference>
<protein>
    <recommendedName>
        <fullName evidence="5">ABC transporter domain-containing protein</fullName>
    </recommendedName>
</protein>
<dbReference type="SUPFAM" id="SSF52540">
    <property type="entry name" value="P-loop containing nucleoside triphosphate hydrolases"/>
    <property type="match status" value="1"/>
</dbReference>
<dbReference type="Pfam" id="PF00005">
    <property type="entry name" value="ABC_tran"/>
    <property type="match status" value="1"/>
</dbReference>
<dbReference type="Proteomes" id="UP000654370">
    <property type="component" value="Unassembled WGS sequence"/>
</dbReference>
<evidence type="ECO:0000256" key="4">
    <source>
        <dbReference type="SAM" id="Phobius"/>
    </source>
</evidence>
<feature type="transmembrane region" description="Helical" evidence="4">
    <location>
        <begin position="432"/>
        <end position="451"/>
    </location>
</feature>
<evidence type="ECO:0000256" key="3">
    <source>
        <dbReference type="SAM" id="MobiDB-lite"/>
    </source>
</evidence>
<dbReference type="PANTHER" id="PTHR12459:SF15">
    <property type="entry name" value="TRANSMEMBRANE PROTEIN 135"/>
    <property type="match status" value="1"/>
</dbReference>
<reference evidence="6" key="1">
    <citation type="submission" date="2020-12" db="EMBL/GenBank/DDBJ databases">
        <title>Metabolic potential, ecology and presence of endohyphal bacteria is reflected in genomic diversity of Mucoromycotina.</title>
        <authorList>
            <person name="Muszewska A."/>
            <person name="Okrasinska A."/>
            <person name="Steczkiewicz K."/>
            <person name="Drgas O."/>
            <person name="Orlowska M."/>
            <person name="Perlinska-Lenart U."/>
            <person name="Aleksandrzak-Piekarczyk T."/>
            <person name="Szatraj K."/>
            <person name="Zielenkiewicz U."/>
            <person name="Pilsyk S."/>
            <person name="Malc E."/>
            <person name="Mieczkowski P."/>
            <person name="Kruszewska J.S."/>
            <person name="Biernat P."/>
            <person name="Pawlowska J."/>
        </authorList>
    </citation>
    <scope>NUCLEOTIDE SEQUENCE</scope>
    <source>
        <strain evidence="6">WA0000067209</strain>
    </source>
</reference>
<dbReference type="Gene3D" id="3.40.50.300">
    <property type="entry name" value="P-loop containing nucleotide triphosphate hydrolases"/>
    <property type="match status" value="1"/>
</dbReference>
<dbReference type="InterPro" id="IPR027417">
    <property type="entry name" value="P-loop_NTPase"/>
</dbReference>
<evidence type="ECO:0000313" key="6">
    <source>
        <dbReference type="EMBL" id="KAG2180882.1"/>
    </source>
</evidence>
<dbReference type="PROSITE" id="PS50893">
    <property type="entry name" value="ABC_TRANSPORTER_2"/>
    <property type="match status" value="1"/>
</dbReference>
<evidence type="ECO:0000259" key="5">
    <source>
        <dbReference type="PROSITE" id="PS50893"/>
    </source>
</evidence>
<feature type="transmembrane region" description="Helical" evidence="4">
    <location>
        <begin position="642"/>
        <end position="660"/>
    </location>
</feature>
<keyword evidence="7" id="KW-1185">Reference proteome</keyword>
<dbReference type="EMBL" id="JAEPQZ010000005">
    <property type="protein sequence ID" value="KAG2180882.1"/>
    <property type="molecule type" value="Genomic_DNA"/>
</dbReference>
<proteinExistence type="predicted"/>
<comment type="caution">
    <text evidence="6">The sequence shown here is derived from an EMBL/GenBank/DDBJ whole genome shotgun (WGS) entry which is preliminary data.</text>
</comment>
<keyword evidence="4" id="KW-1133">Transmembrane helix</keyword>
<gene>
    <name evidence="6" type="ORF">INT43_008462</name>
</gene>
<keyword evidence="4" id="KW-0472">Membrane</keyword>
<dbReference type="PANTHER" id="PTHR12459">
    <property type="entry name" value="TRANSMEMBRANE PROTEIN 135-RELATED"/>
    <property type="match status" value="1"/>
</dbReference>
<dbReference type="InterPro" id="IPR003439">
    <property type="entry name" value="ABC_transporter-like_ATP-bd"/>
</dbReference>
<keyword evidence="1" id="KW-0547">Nucleotide-binding</keyword>